<dbReference type="InterPro" id="IPR000408">
    <property type="entry name" value="Reg_chr_condens"/>
</dbReference>
<dbReference type="PRINTS" id="PR00633">
    <property type="entry name" value="RCCNDNSATION"/>
</dbReference>
<feature type="chain" id="PRO_5045174069" description="Alpha-tubulin suppressor" evidence="1">
    <location>
        <begin position="21"/>
        <end position="344"/>
    </location>
</feature>
<comment type="caution">
    <text evidence="2">The sequence shown here is derived from an EMBL/GenBank/DDBJ whole genome shotgun (WGS) entry which is preliminary data.</text>
</comment>
<dbReference type="Gene3D" id="2.130.10.30">
    <property type="entry name" value="Regulator of chromosome condensation 1/beta-lactamase-inhibitor protein II"/>
    <property type="match status" value="2"/>
</dbReference>
<sequence>MKHKIFLSGLLVFLTLSIQAQISRSEGKSNVAYHAAYQRMAAGSDHYLEIKNGELFAAGSNSDAQLGDGTTNSRNTAAKVGTDDNWVTITAGTGFSLGIKADGTLWAWGKNDLGQLGIGTNVVTQTPVQVGSDRWISVSAGSDFTLAVREDGTLWAWGGNSMGQLGRGTNNFSANATPVQIGTATNWTKIAAGFWHSLALKADGTLWSWGANAVGQLGNGSVSVTGIATPVQIGTDNKWKQLAAGGFFSAALQSDGTLWVWGDNYYGQVSGSSAEYETAPYQVGSERWNKVVAGRNHILALKANGKVWSWGDEQGNGIQTNNTPVEKNISGIVQIAAGIVSHSH</sequence>
<dbReference type="RefSeq" id="WP_290365249.1">
    <property type="nucleotide sequence ID" value="NZ_JAUFQU010000061.1"/>
</dbReference>
<dbReference type="PROSITE" id="PS50012">
    <property type="entry name" value="RCC1_3"/>
    <property type="match status" value="5"/>
</dbReference>
<evidence type="ECO:0008006" key="4">
    <source>
        <dbReference type="Google" id="ProtNLM"/>
    </source>
</evidence>
<dbReference type="InterPro" id="IPR009091">
    <property type="entry name" value="RCC1/BLIP-II"/>
</dbReference>
<dbReference type="PROSITE" id="PS00626">
    <property type="entry name" value="RCC1_2"/>
    <property type="match status" value="1"/>
</dbReference>
<evidence type="ECO:0000313" key="3">
    <source>
        <dbReference type="Proteomes" id="UP001242368"/>
    </source>
</evidence>
<dbReference type="Pfam" id="PF00415">
    <property type="entry name" value="RCC1"/>
    <property type="match status" value="3"/>
</dbReference>
<reference evidence="3" key="1">
    <citation type="journal article" date="2019" name="Int. J. Syst. Evol. Microbiol.">
        <title>The Global Catalogue of Microorganisms (GCM) 10K type strain sequencing project: providing services to taxonomists for standard genome sequencing and annotation.</title>
        <authorList>
            <consortium name="The Broad Institute Genomics Platform"/>
            <consortium name="The Broad Institute Genome Sequencing Center for Infectious Disease"/>
            <person name="Wu L."/>
            <person name="Ma J."/>
        </authorList>
    </citation>
    <scope>NUCLEOTIDE SEQUENCE [LARGE SCALE GENOMIC DNA]</scope>
    <source>
        <strain evidence="3">CECT 7184</strain>
    </source>
</reference>
<dbReference type="InterPro" id="IPR051553">
    <property type="entry name" value="Ran_GTPase-activating"/>
</dbReference>
<proteinExistence type="predicted"/>
<gene>
    <name evidence="2" type="ORF">QW060_23090</name>
</gene>
<protein>
    <recommendedName>
        <fullName evidence="4">Alpha-tubulin suppressor</fullName>
    </recommendedName>
</protein>
<dbReference type="Pfam" id="PF13540">
    <property type="entry name" value="RCC1_2"/>
    <property type="match status" value="1"/>
</dbReference>
<keyword evidence="1" id="KW-0732">Signal</keyword>
<organism evidence="2 3">
    <name type="scientific">Paenimyroides ceti</name>
    <dbReference type="NCBI Taxonomy" id="395087"/>
    <lineage>
        <taxon>Bacteria</taxon>
        <taxon>Pseudomonadati</taxon>
        <taxon>Bacteroidota</taxon>
        <taxon>Flavobacteriia</taxon>
        <taxon>Flavobacteriales</taxon>
        <taxon>Flavobacteriaceae</taxon>
        <taxon>Paenimyroides</taxon>
    </lineage>
</organism>
<accession>A0ABT8D3L8</accession>
<feature type="signal peptide" evidence="1">
    <location>
        <begin position="1"/>
        <end position="20"/>
    </location>
</feature>
<dbReference type="EMBL" id="JAUFQU010000061">
    <property type="protein sequence ID" value="MDN3709824.1"/>
    <property type="molecule type" value="Genomic_DNA"/>
</dbReference>
<evidence type="ECO:0000313" key="2">
    <source>
        <dbReference type="EMBL" id="MDN3709824.1"/>
    </source>
</evidence>
<name>A0ABT8D3L8_9FLAO</name>
<dbReference type="SUPFAM" id="SSF50985">
    <property type="entry name" value="RCC1/BLIP-II"/>
    <property type="match status" value="1"/>
</dbReference>
<dbReference type="PANTHER" id="PTHR45982:SF1">
    <property type="entry name" value="REGULATOR OF CHROMOSOME CONDENSATION"/>
    <property type="match status" value="1"/>
</dbReference>
<evidence type="ECO:0000256" key="1">
    <source>
        <dbReference type="SAM" id="SignalP"/>
    </source>
</evidence>
<dbReference type="Proteomes" id="UP001242368">
    <property type="component" value="Unassembled WGS sequence"/>
</dbReference>
<keyword evidence="3" id="KW-1185">Reference proteome</keyword>
<dbReference type="PANTHER" id="PTHR45982">
    <property type="entry name" value="REGULATOR OF CHROMOSOME CONDENSATION"/>
    <property type="match status" value="1"/>
</dbReference>